<dbReference type="AlphaFoldDB" id="A0A8S2XKP8"/>
<name>A0A8S2XKP8_9BILA</name>
<proteinExistence type="predicted"/>
<evidence type="ECO:0000313" key="1">
    <source>
        <dbReference type="EMBL" id="CAF4504003.1"/>
    </source>
</evidence>
<dbReference type="EMBL" id="CAJOBA010096203">
    <property type="protein sequence ID" value="CAF4504003.1"/>
    <property type="molecule type" value="Genomic_DNA"/>
</dbReference>
<accession>A0A8S2XKP8</accession>
<reference evidence="1" key="1">
    <citation type="submission" date="2021-02" db="EMBL/GenBank/DDBJ databases">
        <authorList>
            <person name="Nowell W R."/>
        </authorList>
    </citation>
    <scope>NUCLEOTIDE SEQUENCE</scope>
</reference>
<comment type="caution">
    <text evidence="1">The sequence shown here is derived from an EMBL/GenBank/DDBJ whole genome shotgun (WGS) entry which is preliminary data.</text>
</comment>
<protein>
    <submittedName>
        <fullName evidence="1">Uncharacterized protein</fullName>
    </submittedName>
</protein>
<organism evidence="1 2">
    <name type="scientific">Didymodactylos carnosus</name>
    <dbReference type="NCBI Taxonomy" id="1234261"/>
    <lineage>
        <taxon>Eukaryota</taxon>
        <taxon>Metazoa</taxon>
        <taxon>Spiralia</taxon>
        <taxon>Gnathifera</taxon>
        <taxon>Rotifera</taxon>
        <taxon>Eurotatoria</taxon>
        <taxon>Bdelloidea</taxon>
        <taxon>Philodinida</taxon>
        <taxon>Philodinidae</taxon>
        <taxon>Didymodactylos</taxon>
    </lineage>
</organism>
<evidence type="ECO:0000313" key="2">
    <source>
        <dbReference type="Proteomes" id="UP000682733"/>
    </source>
</evidence>
<feature type="non-terminal residue" evidence="1">
    <location>
        <position position="1"/>
    </location>
</feature>
<sequence>SESEEKLFCSHIIQYCKDTIKISSFDPLKVHLYELIGIDTLNSGWYLTRFDMYIAYGAATFSVDHFENDIKQLFTISRAMQSK</sequence>
<dbReference type="Proteomes" id="UP000682733">
    <property type="component" value="Unassembled WGS sequence"/>
</dbReference>
<gene>
    <name evidence="1" type="ORF">TMI583_LOCUS48078</name>
</gene>